<dbReference type="SUPFAM" id="SSF103473">
    <property type="entry name" value="MFS general substrate transporter"/>
    <property type="match status" value="2"/>
</dbReference>
<feature type="transmembrane region" description="Helical" evidence="6">
    <location>
        <begin position="110"/>
        <end position="129"/>
    </location>
</feature>
<feature type="domain" description="Nodulin-like" evidence="7">
    <location>
        <begin position="82"/>
        <end position="240"/>
    </location>
</feature>
<dbReference type="EMBL" id="JABMIG020000003">
    <property type="protein sequence ID" value="KAL3805369.1"/>
    <property type="molecule type" value="Genomic_DNA"/>
</dbReference>
<dbReference type="GO" id="GO:0016020">
    <property type="term" value="C:membrane"/>
    <property type="evidence" value="ECO:0007669"/>
    <property type="project" value="UniProtKB-SubCell"/>
</dbReference>
<feature type="transmembrane region" description="Helical" evidence="6">
    <location>
        <begin position="511"/>
        <end position="531"/>
    </location>
</feature>
<feature type="transmembrane region" description="Helical" evidence="6">
    <location>
        <begin position="725"/>
        <end position="746"/>
    </location>
</feature>
<accession>A0ABD3QYS4</accession>
<keyword evidence="4 6" id="KW-0472">Membrane</keyword>
<feature type="transmembrane region" description="Helical" evidence="6">
    <location>
        <begin position="70"/>
        <end position="90"/>
    </location>
</feature>
<evidence type="ECO:0000313" key="8">
    <source>
        <dbReference type="EMBL" id="KAL3805369.1"/>
    </source>
</evidence>
<proteinExistence type="predicted"/>
<feature type="transmembrane region" description="Helical" evidence="6">
    <location>
        <begin position="175"/>
        <end position="199"/>
    </location>
</feature>
<dbReference type="Pfam" id="PF06813">
    <property type="entry name" value="Nodulin-like"/>
    <property type="match status" value="1"/>
</dbReference>
<dbReference type="InterPro" id="IPR036259">
    <property type="entry name" value="MFS_trans_sf"/>
</dbReference>
<dbReference type="Proteomes" id="UP001516023">
    <property type="component" value="Unassembled WGS sequence"/>
</dbReference>
<gene>
    <name evidence="8" type="ORF">HJC23_009076</name>
</gene>
<feature type="transmembrane region" description="Helical" evidence="6">
    <location>
        <begin position="136"/>
        <end position="155"/>
    </location>
</feature>
<feature type="transmembrane region" description="Helical" evidence="6">
    <location>
        <begin position="811"/>
        <end position="831"/>
    </location>
</feature>
<evidence type="ECO:0000259" key="7">
    <source>
        <dbReference type="Pfam" id="PF06813"/>
    </source>
</evidence>
<feature type="transmembrane region" description="Helical" evidence="6">
    <location>
        <begin position="319"/>
        <end position="340"/>
    </location>
</feature>
<evidence type="ECO:0000256" key="5">
    <source>
        <dbReference type="SAM" id="MobiDB-lite"/>
    </source>
</evidence>
<evidence type="ECO:0000256" key="6">
    <source>
        <dbReference type="SAM" id="Phobius"/>
    </source>
</evidence>
<comment type="caution">
    <text evidence="8">The sequence shown here is derived from an EMBL/GenBank/DDBJ whole genome shotgun (WGS) entry which is preliminary data.</text>
</comment>
<reference evidence="8 9" key="1">
    <citation type="journal article" date="2020" name="G3 (Bethesda)">
        <title>Improved Reference Genome for Cyclotella cryptica CCMP332, a Model for Cell Wall Morphogenesis, Salinity Adaptation, and Lipid Production in Diatoms (Bacillariophyta).</title>
        <authorList>
            <person name="Roberts W.R."/>
            <person name="Downey K.M."/>
            <person name="Ruck E.C."/>
            <person name="Traller J.C."/>
            <person name="Alverson A.J."/>
        </authorList>
    </citation>
    <scope>NUCLEOTIDE SEQUENCE [LARGE SCALE GENOMIC DNA]</scope>
    <source>
        <strain evidence="8 9">CCMP332</strain>
    </source>
</reference>
<dbReference type="PANTHER" id="PTHR21576:SF158">
    <property type="entry name" value="RIBOSOMAL RNA-PROCESSING PROTEIN 12-LIKE CONSERVED DOMAIN-CONTAINING PROTEIN"/>
    <property type="match status" value="1"/>
</dbReference>
<evidence type="ECO:0000256" key="1">
    <source>
        <dbReference type="ARBA" id="ARBA00004141"/>
    </source>
</evidence>
<feature type="region of interest" description="Disordered" evidence="5">
    <location>
        <begin position="1"/>
        <end position="64"/>
    </location>
</feature>
<evidence type="ECO:0000256" key="3">
    <source>
        <dbReference type="ARBA" id="ARBA00022989"/>
    </source>
</evidence>
<keyword evidence="2 6" id="KW-0812">Transmembrane</keyword>
<evidence type="ECO:0000256" key="4">
    <source>
        <dbReference type="ARBA" id="ARBA00023136"/>
    </source>
</evidence>
<sequence length="840" mass="90281">MLRKKTMTASPEKQPREHPLSSLGIDADDTKNDIITTPSSQSPLSSPARAPLPPSISTATPATSTTTTNLPLLTTAYLSALTTGATTYAFSFYSSALKLSLHLSQSQLDTLSSATFCAGVLSWIPGMVVDRYGARVGIVMGGMGNVCVLSLYWLIATGRVWELKKERDEDDVTTFLIVLLSSLGVLTFVGCALITGSVFKLIVETCGKGSKGKAVGCAKGYVGVGSGVYVCLFRALFSEPSSGPDAGQSGQDNALLSSMSLAALLPSSALWETGATSKYSWPIPTFTEMGSAATLSTTRSFLKSGNTPPNPEIMNTLNFLLMASCLSFLAAVIPALLFLPKRDEMQAKKRRDGTRNIHFRVVYAGLILLGLFVVGTSLAKLQEDEKKIAASGAKKMNGGATGLPSATVNTTLDFHSIESRNRNAPAVGSAWNDMQYNHYLWDDIQSGSKVLENQNASEKIQQLKVRKATTALGAEGNDKKQFNRNDSSIPFASRSWKSIRRLSPSAPERHWGTAILLLFLWWGPALSLLIIPPRKEPSGGYATLSPEDGDGENDEINGDGDELRYEEIEVTEHDAFLEEVAPSRRPLSLTKTEGDSSDSSTTMRRDFTLIEMLRTGHAWLMAWTFLVLVGGGTLMTCNIGQMTEALGFDSDITPASLALFSAAQGASRVITGSISESALAWNVPWFCNCFGGGRGVVRPAFLVLASLVSAVAHLTLAVASTEEGFALGVTLSGVAFGMAWPLMVLITGEVFGTLHVGANYMFFDGFSSAMGTLLLSKFVAQSFYDEHIMKSHGDSIDGENYQCYGKECFQMSHVVVCLLSFTCVVSSFGVMRATKDVYRR</sequence>
<feature type="transmembrane region" description="Helical" evidence="6">
    <location>
        <begin position="220"/>
        <end position="237"/>
    </location>
</feature>
<keyword evidence="9" id="KW-1185">Reference proteome</keyword>
<dbReference type="Gene3D" id="1.20.1250.20">
    <property type="entry name" value="MFS general substrate transporter like domains"/>
    <property type="match status" value="2"/>
</dbReference>
<dbReference type="PANTHER" id="PTHR21576">
    <property type="entry name" value="UNCHARACTERIZED NODULIN-LIKE PROTEIN"/>
    <property type="match status" value="1"/>
</dbReference>
<comment type="subcellular location">
    <subcellularLocation>
        <location evidence="1">Membrane</location>
        <topology evidence="1">Multi-pass membrane protein</topology>
    </subcellularLocation>
</comment>
<feature type="transmembrane region" description="Helical" evidence="6">
    <location>
        <begin position="361"/>
        <end position="379"/>
    </location>
</feature>
<keyword evidence="3 6" id="KW-1133">Transmembrane helix</keyword>
<feature type="transmembrane region" description="Helical" evidence="6">
    <location>
        <begin position="700"/>
        <end position="719"/>
    </location>
</feature>
<evidence type="ECO:0000256" key="2">
    <source>
        <dbReference type="ARBA" id="ARBA00022692"/>
    </source>
</evidence>
<feature type="compositionally biased region" description="Low complexity" evidence="5">
    <location>
        <begin position="38"/>
        <end position="64"/>
    </location>
</feature>
<name>A0ABD3QYS4_9STRA</name>
<organism evidence="8 9">
    <name type="scientific">Cyclotella cryptica</name>
    <dbReference type="NCBI Taxonomy" id="29204"/>
    <lineage>
        <taxon>Eukaryota</taxon>
        <taxon>Sar</taxon>
        <taxon>Stramenopiles</taxon>
        <taxon>Ochrophyta</taxon>
        <taxon>Bacillariophyta</taxon>
        <taxon>Coscinodiscophyceae</taxon>
        <taxon>Thalassiosirophycidae</taxon>
        <taxon>Stephanodiscales</taxon>
        <taxon>Stephanodiscaceae</taxon>
        <taxon>Cyclotella</taxon>
    </lineage>
</organism>
<dbReference type="AlphaFoldDB" id="A0ABD3QYS4"/>
<evidence type="ECO:0000313" key="9">
    <source>
        <dbReference type="Proteomes" id="UP001516023"/>
    </source>
</evidence>
<dbReference type="InterPro" id="IPR010658">
    <property type="entry name" value="Nodulin-like"/>
</dbReference>
<protein>
    <recommendedName>
        <fullName evidence="7">Nodulin-like domain-containing protein</fullName>
    </recommendedName>
</protein>